<reference evidence="1 2" key="1">
    <citation type="submission" date="2018-03" db="EMBL/GenBank/DDBJ databases">
        <title>Genomic Encyclopedia of Archaeal and Bacterial Type Strains, Phase II (KMG-II): from individual species to whole genera.</title>
        <authorList>
            <person name="Goeker M."/>
        </authorList>
    </citation>
    <scope>NUCLEOTIDE SEQUENCE [LARGE SCALE GENOMIC DNA]</scope>
    <source>
        <strain evidence="1 2">ATCC BAA-1496</strain>
    </source>
</reference>
<dbReference type="Proteomes" id="UP000237822">
    <property type="component" value="Unassembled WGS sequence"/>
</dbReference>
<proteinExistence type="predicted"/>
<sequence length="148" mass="16549">MGEFVDTGPLPLDEFKRLDRAQFPGVQWEIVLEDFPSDTELTALWDLIAVGGEVEAYVDAVGSKTVKSKLELKDLLGEYAGFVTVLGNFDQDYFAVFPYVDYWLIGRRDKKPAPPLAGLSKEEALQEAASFDSWGARNIRLGVEHYLS</sequence>
<dbReference type="AlphaFoldDB" id="A0A2T0UXM8"/>
<comment type="caution">
    <text evidence="1">The sequence shown here is derived from an EMBL/GenBank/DDBJ whole genome shotgun (WGS) entry which is preliminary data.</text>
</comment>
<evidence type="ECO:0000313" key="1">
    <source>
        <dbReference type="EMBL" id="PRY62685.1"/>
    </source>
</evidence>
<dbReference type="EMBL" id="PVTI01000004">
    <property type="protein sequence ID" value="PRY62685.1"/>
    <property type="molecule type" value="Genomic_DNA"/>
</dbReference>
<gene>
    <name evidence="1" type="ORF">BCF74_104121</name>
</gene>
<organism evidence="1 2">
    <name type="scientific">Knoellia remsis</name>
    <dbReference type="NCBI Taxonomy" id="407159"/>
    <lineage>
        <taxon>Bacteria</taxon>
        <taxon>Bacillati</taxon>
        <taxon>Actinomycetota</taxon>
        <taxon>Actinomycetes</taxon>
        <taxon>Micrococcales</taxon>
        <taxon>Intrasporangiaceae</taxon>
        <taxon>Knoellia</taxon>
    </lineage>
</organism>
<keyword evidence="2" id="KW-1185">Reference proteome</keyword>
<accession>A0A2T0UXM8</accession>
<protein>
    <submittedName>
        <fullName evidence="1">Uncharacterized protein</fullName>
    </submittedName>
</protein>
<name>A0A2T0UXM8_9MICO</name>
<dbReference type="RefSeq" id="WP_106296679.1">
    <property type="nucleotide sequence ID" value="NZ_PVTI01000004.1"/>
</dbReference>
<evidence type="ECO:0000313" key="2">
    <source>
        <dbReference type="Proteomes" id="UP000237822"/>
    </source>
</evidence>